<organism evidence="4 5">
    <name type="scientific">Desmophyllum pertusum</name>
    <dbReference type="NCBI Taxonomy" id="174260"/>
    <lineage>
        <taxon>Eukaryota</taxon>
        <taxon>Metazoa</taxon>
        <taxon>Cnidaria</taxon>
        <taxon>Anthozoa</taxon>
        <taxon>Hexacorallia</taxon>
        <taxon>Scleractinia</taxon>
        <taxon>Caryophylliina</taxon>
        <taxon>Caryophylliidae</taxon>
        <taxon>Desmophyllum</taxon>
    </lineage>
</organism>
<dbReference type="Pfam" id="PF22241">
    <property type="entry name" value="PSMD12-CSN4_N"/>
    <property type="match status" value="1"/>
</dbReference>
<comment type="similarity">
    <text evidence="1">Belongs to the proteasome subunit p55 family.</text>
</comment>
<reference evidence="4" key="1">
    <citation type="submission" date="2023-01" db="EMBL/GenBank/DDBJ databases">
        <title>Genome assembly of the deep-sea coral Lophelia pertusa.</title>
        <authorList>
            <person name="Herrera S."/>
            <person name="Cordes E."/>
        </authorList>
    </citation>
    <scope>NUCLEOTIDE SEQUENCE</scope>
    <source>
        <strain evidence="4">USNM1676648</strain>
        <tissue evidence="4">Polyp</tissue>
    </source>
</reference>
<dbReference type="GO" id="GO:0005634">
    <property type="term" value="C:nucleus"/>
    <property type="evidence" value="ECO:0007669"/>
    <property type="project" value="UniProtKB-ARBA"/>
</dbReference>
<dbReference type="FunFam" id="1.10.10.10:FF:000070">
    <property type="entry name" value="26S proteasome non-ATPase regulatory subunit 12"/>
    <property type="match status" value="1"/>
</dbReference>
<dbReference type="InterPro" id="IPR036388">
    <property type="entry name" value="WH-like_DNA-bd_sf"/>
</dbReference>
<dbReference type="PANTHER" id="PTHR10855:SF1">
    <property type="entry name" value="26S PROTEASOME NON-ATPASE REGULATORY SUBUNIT 12"/>
    <property type="match status" value="1"/>
</dbReference>
<dbReference type="GO" id="GO:0008541">
    <property type="term" value="C:proteasome regulatory particle, lid subcomplex"/>
    <property type="evidence" value="ECO:0007669"/>
    <property type="project" value="TreeGrafter"/>
</dbReference>
<dbReference type="InterPro" id="IPR040134">
    <property type="entry name" value="PSMD12/CSN4"/>
</dbReference>
<gene>
    <name evidence="4" type="primary">PSMD12_2</name>
    <name evidence="4" type="ORF">OS493_017997</name>
</gene>
<dbReference type="PANTHER" id="PTHR10855">
    <property type="entry name" value="26S PROTEASOME NON-ATPASE REGULATORY SUBUNIT 12/COP9 SIGNALOSOME COMPLEX SUBUNIT 4"/>
    <property type="match status" value="1"/>
</dbReference>
<dbReference type="AlphaFoldDB" id="A0A9W9YZX5"/>
<dbReference type="EMBL" id="MU826835">
    <property type="protein sequence ID" value="KAJ7372723.1"/>
    <property type="molecule type" value="Genomic_DNA"/>
</dbReference>
<evidence type="ECO:0000313" key="5">
    <source>
        <dbReference type="Proteomes" id="UP001163046"/>
    </source>
</evidence>
<sequence>MRLCLAKKDYIRTQIISKKISPKFFEKNQEQDLKMTFYQLMIEVARHEGSYLDICKYYRAMFDTPSVLEDKNKKHEVLRSAVLFLILAPYDNEQSDLIHRVAEEKTLEEIPLYRDLLKCFTTAELMRWSHIKEVYESEIRTGSSATGVFEQGTDEGKKRWEDLRKRVVEHNIRVMAKYYTRITLARMSQLLDLTVDETELFLSELVVSKTVFARIDRPAGIVTFSTHKESNEILNEWSHNLNTLMQLLNRTTHLITKEEMVHKLVQM</sequence>
<proteinExistence type="inferred from homology"/>
<dbReference type="GO" id="GO:0005737">
    <property type="term" value="C:cytoplasm"/>
    <property type="evidence" value="ECO:0007669"/>
    <property type="project" value="TreeGrafter"/>
</dbReference>
<dbReference type="PROSITE" id="PS50250">
    <property type="entry name" value="PCI"/>
    <property type="match status" value="1"/>
</dbReference>
<dbReference type="Pfam" id="PF18098">
    <property type="entry name" value="RPN5_C"/>
    <property type="match status" value="1"/>
</dbReference>
<dbReference type="OrthoDB" id="268763at2759"/>
<accession>A0A9W9YZX5</accession>
<name>A0A9W9YZX5_9CNID</name>
<protein>
    <submittedName>
        <fullName evidence="4">26S proteasome non-ATPase regulatory subunit 12</fullName>
    </submittedName>
</protein>
<dbReference type="InterPro" id="IPR000717">
    <property type="entry name" value="PCI_dom"/>
</dbReference>
<dbReference type="InterPro" id="IPR036390">
    <property type="entry name" value="WH_DNA-bd_sf"/>
</dbReference>
<keyword evidence="2 4" id="KW-0647">Proteasome</keyword>
<evidence type="ECO:0000256" key="1">
    <source>
        <dbReference type="ARBA" id="ARBA00006397"/>
    </source>
</evidence>
<evidence type="ECO:0000259" key="3">
    <source>
        <dbReference type="PROSITE" id="PS50250"/>
    </source>
</evidence>
<dbReference type="SMART" id="SM00088">
    <property type="entry name" value="PINT"/>
    <property type="match status" value="1"/>
</dbReference>
<comment type="caution">
    <text evidence="4">The sequence shown here is derived from an EMBL/GenBank/DDBJ whole genome shotgun (WGS) entry which is preliminary data.</text>
</comment>
<feature type="domain" description="PCI" evidence="3">
    <location>
        <begin position="53"/>
        <end position="229"/>
    </location>
</feature>
<keyword evidence="5" id="KW-1185">Reference proteome</keyword>
<dbReference type="Pfam" id="PF01399">
    <property type="entry name" value="PCI"/>
    <property type="match status" value="1"/>
</dbReference>
<dbReference type="SUPFAM" id="SSF46785">
    <property type="entry name" value="Winged helix' DNA-binding domain"/>
    <property type="match status" value="1"/>
</dbReference>
<dbReference type="Gene3D" id="1.10.10.10">
    <property type="entry name" value="Winged helix-like DNA-binding domain superfamily/Winged helix DNA-binding domain"/>
    <property type="match status" value="1"/>
</dbReference>
<dbReference type="Proteomes" id="UP001163046">
    <property type="component" value="Unassembled WGS sequence"/>
</dbReference>
<dbReference type="InterPro" id="IPR040896">
    <property type="entry name" value="RPN5_C"/>
</dbReference>
<evidence type="ECO:0000256" key="2">
    <source>
        <dbReference type="ARBA" id="ARBA00022942"/>
    </source>
</evidence>
<evidence type="ECO:0000313" key="4">
    <source>
        <dbReference type="EMBL" id="KAJ7372723.1"/>
    </source>
</evidence>
<dbReference type="InterPro" id="IPR054559">
    <property type="entry name" value="PSMD12-CSN4-like_N"/>
</dbReference>